<accession>A0A9D9DFW0</accession>
<dbReference type="Pfam" id="PF12706">
    <property type="entry name" value="Lactamase_B_2"/>
    <property type="match status" value="1"/>
</dbReference>
<dbReference type="InterPro" id="IPR001279">
    <property type="entry name" value="Metallo-B-lactamas"/>
</dbReference>
<name>A0A9D9DFW0_9FIRM</name>
<reference evidence="2" key="2">
    <citation type="journal article" date="2021" name="PeerJ">
        <title>Extensive microbial diversity within the chicken gut microbiome revealed by metagenomics and culture.</title>
        <authorList>
            <person name="Gilroy R."/>
            <person name="Ravi A."/>
            <person name="Getino M."/>
            <person name="Pursley I."/>
            <person name="Horton D.L."/>
            <person name="Alikhan N.F."/>
            <person name="Baker D."/>
            <person name="Gharbi K."/>
            <person name="Hall N."/>
            <person name="Watson M."/>
            <person name="Adriaenssens E.M."/>
            <person name="Foster-Nyarko E."/>
            <person name="Jarju S."/>
            <person name="Secka A."/>
            <person name="Antonio M."/>
            <person name="Oren A."/>
            <person name="Chaudhuri R.R."/>
            <person name="La Ragione R."/>
            <person name="Hildebrand F."/>
            <person name="Pallen M.J."/>
        </authorList>
    </citation>
    <scope>NUCLEOTIDE SEQUENCE</scope>
    <source>
        <strain evidence="2">17113</strain>
    </source>
</reference>
<evidence type="ECO:0000313" key="2">
    <source>
        <dbReference type="EMBL" id="MBO8426596.1"/>
    </source>
</evidence>
<reference evidence="2" key="1">
    <citation type="submission" date="2020-10" db="EMBL/GenBank/DDBJ databases">
        <authorList>
            <person name="Gilroy R."/>
        </authorList>
    </citation>
    <scope>NUCLEOTIDE SEQUENCE</scope>
    <source>
        <strain evidence="2">17113</strain>
    </source>
</reference>
<gene>
    <name evidence="2" type="ORF">IAC61_04675</name>
</gene>
<dbReference type="Gene3D" id="3.60.15.10">
    <property type="entry name" value="Ribonuclease Z/Hydroxyacylglutathione hydrolase-like"/>
    <property type="match status" value="1"/>
</dbReference>
<dbReference type="Proteomes" id="UP000823634">
    <property type="component" value="Unassembled WGS sequence"/>
</dbReference>
<feature type="domain" description="Metallo-beta-lactamase" evidence="1">
    <location>
        <begin position="12"/>
        <end position="178"/>
    </location>
</feature>
<dbReference type="PANTHER" id="PTHR47619:SF1">
    <property type="entry name" value="EXODEOXYRIBONUCLEASE WALJ"/>
    <property type="match status" value="1"/>
</dbReference>
<evidence type="ECO:0000259" key="1">
    <source>
        <dbReference type="SMART" id="SM00849"/>
    </source>
</evidence>
<protein>
    <submittedName>
        <fullName evidence="2">MBL fold metallo-hydrolase</fullName>
    </submittedName>
</protein>
<dbReference type="InterPro" id="IPR052533">
    <property type="entry name" value="WalJ/YycJ-like"/>
</dbReference>
<comment type="caution">
    <text evidence="2">The sequence shown here is derived from an EMBL/GenBank/DDBJ whole genome shotgun (WGS) entry which is preliminary data.</text>
</comment>
<sequence>MIRIAFLCSGSKGNATLVSNGQSLLLFDMGASKQTLSKGCALFGKKIEDIDAAFFTHEHTDHISGWRYLPPSITCYCSFPIDFPSSPIKPLDRVEFGSLTVTALSASHDAVNPLSYLIEDGGEKLAYVTDTGYIKKTTLKAIANCDYYLLESNHDPYLEAHSGRSARLVSRVLGRKGHLSNADSAKYFLKVFGDKTKAVYLGHLSEDCNTPKLALDAYLHSAEEFGVSLEGIKIIPTSQRDVVLGGDWE</sequence>
<dbReference type="EMBL" id="JADINA010000030">
    <property type="protein sequence ID" value="MBO8426596.1"/>
    <property type="molecule type" value="Genomic_DNA"/>
</dbReference>
<dbReference type="AlphaFoldDB" id="A0A9D9DFW0"/>
<organism evidence="2 3">
    <name type="scientific">Candidatus Alloenteromonas pullistercoris</name>
    <dbReference type="NCBI Taxonomy" id="2840785"/>
    <lineage>
        <taxon>Bacteria</taxon>
        <taxon>Bacillati</taxon>
        <taxon>Bacillota</taxon>
        <taxon>Bacillota incertae sedis</taxon>
        <taxon>Candidatus Alloenteromonas</taxon>
    </lineage>
</organism>
<proteinExistence type="predicted"/>
<dbReference type="InterPro" id="IPR036866">
    <property type="entry name" value="RibonucZ/Hydroxyglut_hydro"/>
</dbReference>
<dbReference type="SMART" id="SM00849">
    <property type="entry name" value="Lactamase_B"/>
    <property type="match status" value="1"/>
</dbReference>
<evidence type="ECO:0000313" key="3">
    <source>
        <dbReference type="Proteomes" id="UP000823634"/>
    </source>
</evidence>
<dbReference type="PANTHER" id="PTHR47619">
    <property type="entry name" value="METALLO-HYDROLASE YYCJ-RELATED"/>
    <property type="match status" value="1"/>
</dbReference>
<dbReference type="SUPFAM" id="SSF56281">
    <property type="entry name" value="Metallo-hydrolase/oxidoreductase"/>
    <property type="match status" value="1"/>
</dbReference>